<dbReference type="GO" id="GO:0051607">
    <property type="term" value="P:defense response to virus"/>
    <property type="evidence" value="ECO:0007669"/>
    <property type="project" value="UniProtKB-KW"/>
</dbReference>
<dbReference type="InterPro" id="IPR003607">
    <property type="entry name" value="HD/PDEase_dom"/>
</dbReference>
<proteinExistence type="predicted"/>
<keyword evidence="11" id="KW-0378">Hydrolase</keyword>
<organism evidence="11 12">
    <name type="scientific">Elizabethkingia anophelis NUHP1</name>
    <dbReference type="NCBI Taxonomy" id="1338011"/>
    <lineage>
        <taxon>Bacteria</taxon>
        <taxon>Pseudomonadati</taxon>
        <taxon>Bacteroidota</taxon>
        <taxon>Flavobacteriia</taxon>
        <taxon>Flavobacteriales</taxon>
        <taxon>Weeksellaceae</taxon>
        <taxon>Elizabethkingia</taxon>
    </lineage>
</organism>
<keyword evidence="6" id="KW-0051">Antiviral defense</keyword>
<dbReference type="GeneID" id="56685754"/>
<sequence length="392" mass="45540">MTLVQKAGFFIENLFKDKLSPAFLYHNYKHTQEVVANAEILANAENLTDDEKEILLVACWFHDSGYTEDIMQHEEKSCEIADHFLRTEGANENFIQKVKALIMSTKMCCIPGNRIENIIRDADSSHLASEDYFTYSDNLRKEWESTLGKSFGKKKWNVENVRFFRFHKFNTEYAIQNWEPVKEKNLQKIENMIQEQEATDTKKDKEKNKKEPKKEAKADRSIDTMFRITLSNHTRLSDIADSKANILLSVNAIIISIALSTLLPKLGSAKNEYLVVPTFIMLLFSVITIIFAILSTKPKVTSGEFTKEDLRKRKVNLLFFGNFYKMNLDDYTPAVREMMEDRDYLYDSMIRDLYYLGVVLNRKYRLLSITYQIFMVGIIVSVIAFVISFLTS</sequence>
<dbReference type="InterPro" id="IPR009218">
    <property type="entry name" value="HD_phosphohydro"/>
</dbReference>
<feature type="transmembrane region" description="Helical" evidence="9">
    <location>
        <begin position="275"/>
        <end position="294"/>
    </location>
</feature>
<evidence type="ECO:0000256" key="8">
    <source>
        <dbReference type="SAM" id="MobiDB-lite"/>
    </source>
</evidence>
<evidence type="ECO:0000256" key="6">
    <source>
        <dbReference type="ARBA" id="ARBA00023118"/>
    </source>
</evidence>
<accession>A0A077EAE9</accession>
<dbReference type="HOGENOM" id="CLU_057657_0_0_10"/>
<feature type="compositionally biased region" description="Basic and acidic residues" evidence="8">
    <location>
        <begin position="199"/>
        <end position="218"/>
    </location>
</feature>
<keyword evidence="5 9" id="KW-1133">Transmembrane helix</keyword>
<feature type="transmembrane region" description="Helical" evidence="9">
    <location>
        <begin position="244"/>
        <end position="263"/>
    </location>
</feature>
<name>A0A077EAE9_9FLAO</name>
<evidence type="ECO:0000256" key="5">
    <source>
        <dbReference type="ARBA" id="ARBA00022989"/>
    </source>
</evidence>
<gene>
    <name evidence="11" type="ORF">BD94_0796</name>
</gene>
<dbReference type="RefSeq" id="WP_009087762.1">
    <property type="nucleotide sequence ID" value="NZ_CP007547.1"/>
</dbReference>
<dbReference type="CDD" id="cd00077">
    <property type="entry name" value="HDc"/>
    <property type="match status" value="1"/>
</dbReference>
<evidence type="ECO:0000313" key="12">
    <source>
        <dbReference type="Proteomes" id="UP000028933"/>
    </source>
</evidence>
<keyword evidence="2" id="KW-1003">Cell membrane</keyword>
<reference evidence="11" key="1">
    <citation type="journal article" date="2013" name="Lancet">
        <title>First case of E anophelis outbreak in an intensive-care unit.</title>
        <authorList>
            <person name="Teo J."/>
            <person name="Tan S.Y."/>
            <person name="Tay M."/>
            <person name="Ding Y."/>
            <person name="Kjelleberg S."/>
            <person name="Givskov M."/>
            <person name="Lin R.T."/>
            <person name="Yang L."/>
        </authorList>
    </citation>
    <scope>NUCLEOTIDE SEQUENCE [LARGE SCALE GENOMIC DNA]</scope>
    <source>
        <strain evidence="11">NUHP1</strain>
    </source>
</reference>
<dbReference type="PANTHER" id="PTHR21174">
    <property type="match status" value="1"/>
</dbReference>
<evidence type="ECO:0000259" key="10">
    <source>
        <dbReference type="Pfam" id="PF18967"/>
    </source>
</evidence>
<reference evidence="11" key="2">
    <citation type="journal article" date="2015" name="Genome Biol. Evol.">
        <title>Complete Genome Sequence and Transcriptomic Analysis of the Novel Pathogen Elizabethkingia anophelis in Response to Oxidative Stress.</title>
        <authorList>
            <person name="Li Y."/>
            <person name="Liu Y."/>
            <person name="Chew S.C."/>
            <person name="Tay M."/>
            <person name="Salido M.M."/>
            <person name="Teo J."/>
            <person name="Lauro F.M."/>
            <person name="Givskov M."/>
            <person name="Yang L."/>
        </authorList>
    </citation>
    <scope>NUCLEOTIDE SEQUENCE</scope>
    <source>
        <strain evidence="11">NUHP1</strain>
    </source>
</reference>
<evidence type="ECO:0000313" key="11">
    <source>
        <dbReference type="EMBL" id="AIL44571.1"/>
    </source>
</evidence>
<dbReference type="SUPFAM" id="SSF109604">
    <property type="entry name" value="HD-domain/PDEase-like"/>
    <property type="match status" value="1"/>
</dbReference>
<evidence type="ECO:0000256" key="4">
    <source>
        <dbReference type="ARBA" id="ARBA00022741"/>
    </source>
</evidence>
<keyword evidence="3 9" id="KW-0812">Transmembrane</keyword>
<dbReference type="InterPro" id="IPR043760">
    <property type="entry name" value="PycTM_dom"/>
</dbReference>
<dbReference type="Gene3D" id="1.10.3210.10">
    <property type="entry name" value="Hypothetical protein af1432"/>
    <property type="match status" value="1"/>
</dbReference>
<dbReference type="STRING" id="1338011.BD94_0796"/>
<feature type="region of interest" description="Disordered" evidence="8">
    <location>
        <begin position="194"/>
        <end position="218"/>
    </location>
</feature>
<dbReference type="eggNOG" id="COG1418">
    <property type="taxonomic scope" value="Bacteria"/>
</dbReference>
<comment type="subcellular location">
    <subcellularLocation>
        <location evidence="1">Cell membrane</location>
    </subcellularLocation>
</comment>
<dbReference type="KEGG" id="eao:BD94_0796"/>
<keyword evidence="7 9" id="KW-0472">Membrane</keyword>
<evidence type="ECO:0000256" key="2">
    <source>
        <dbReference type="ARBA" id="ARBA00022475"/>
    </source>
</evidence>
<dbReference type="GO" id="GO:0000166">
    <property type="term" value="F:nucleotide binding"/>
    <property type="evidence" value="ECO:0007669"/>
    <property type="project" value="UniProtKB-KW"/>
</dbReference>
<dbReference type="AlphaFoldDB" id="A0A077EAE9"/>
<protein>
    <submittedName>
        <fullName evidence="11">Metal-dependent phosphohydrolase, HD subdomain</fullName>
    </submittedName>
</protein>
<keyword evidence="4" id="KW-0547">Nucleotide-binding</keyword>
<evidence type="ECO:0000256" key="1">
    <source>
        <dbReference type="ARBA" id="ARBA00004236"/>
    </source>
</evidence>
<dbReference type="GO" id="GO:0016787">
    <property type="term" value="F:hydrolase activity"/>
    <property type="evidence" value="ECO:0007669"/>
    <property type="project" value="UniProtKB-KW"/>
</dbReference>
<dbReference type="GO" id="GO:0005886">
    <property type="term" value="C:plasma membrane"/>
    <property type="evidence" value="ECO:0007669"/>
    <property type="project" value="UniProtKB-SubCell"/>
</dbReference>
<evidence type="ECO:0000256" key="7">
    <source>
        <dbReference type="ARBA" id="ARBA00023136"/>
    </source>
</evidence>
<dbReference type="EMBL" id="CP007547">
    <property type="protein sequence ID" value="AIL44571.1"/>
    <property type="molecule type" value="Genomic_DNA"/>
</dbReference>
<dbReference type="PANTHER" id="PTHR21174:SF0">
    <property type="entry name" value="HD PHOSPHOHYDROLASE FAMILY PROTEIN-RELATED"/>
    <property type="match status" value="1"/>
</dbReference>
<dbReference type="Proteomes" id="UP000028933">
    <property type="component" value="Chromosome"/>
</dbReference>
<evidence type="ECO:0000256" key="9">
    <source>
        <dbReference type="SAM" id="Phobius"/>
    </source>
</evidence>
<feature type="domain" description="Pycsar effector protein" evidence="10">
    <location>
        <begin position="227"/>
        <end position="387"/>
    </location>
</feature>
<dbReference type="Pfam" id="PF18967">
    <property type="entry name" value="PycTM"/>
    <property type="match status" value="1"/>
</dbReference>
<evidence type="ECO:0000256" key="3">
    <source>
        <dbReference type="ARBA" id="ARBA00022692"/>
    </source>
</evidence>
<feature type="transmembrane region" description="Helical" evidence="9">
    <location>
        <begin position="369"/>
        <end position="390"/>
    </location>
</feature>